<dbReference type="Pfam" id="PF00535">
    <property type="entry name" value="Glycos_transf_2"/>
    <property type="match status" value="1"/>
</dbReference>
<proteinExistence type="predicted"/>
<dbReference type="InterPro" id="IPR029044">
    <property type="entry name" value="Nucleotide-diphossugar_trans"/>
</dbReference>
<name>A0ABS1HJ35_9BACT</name>
<dbReference type="PANTHER" id="PTHR22916:SF3">
    <property type="entry name" value="UDP-GLCNAC:BETAGAL BETA-1,3-N-ACETYLGLUCOSAMINYLTRANSFERASE-LIKE PROTEIN 1"/>
    <property type="match status" value="1"/>
</dbReference>
<dbReference type="Proteomes" id="UP000605676">
    <property type="component" value="Unassembled WGS sequence"/>
</dbReference>
<dbReference type="InterPro" id="IPR001173">
    <property type="entry name" value="Glyco_trans_2-like"/>
</dbReference>
<protein>
    <submittedName>
        <fullName evidence="2">Glycosyltransferase family 2 protein</fullName>
    </submittedName>
</protein>
<feature type="domain" description="Glycosyltransferase 2-like" evidence="1">
    <location>
        <begin position="3"/>
        <end position="131"/>
    </location>
</feature>
<gene>
    <name evidence="2" type="ORF">JIV24_10080</name>
</gene>
<dbReference type="RefSeq" id="WP_200464909.1">
    <property type="nucleotide sequence ID" value="NZ_JAENRR010000020.1"/>
</dbReference>
<dbReference type="EMBL" id="JAENRR010000020">
    <property type="protein sequence ID" value="MBK3517679.1"/>
    <property type="molecule type" value="Genomic_DNA"/>
</dbReference>
<dbReference type="PANTHER" id="PTHR22916">
    <property type="entry name" value="GLYCOSYLTRANSFERASE"/>
    <property type="match status" value="1"/>
</dbReference>
<comment type="caution">
    <text evidence="2">The sequence shown here is derived from an EMBL/GenBank/DDBJ whole genome shotgun (WGS) entry which is preliminary data.</text>
</comment>
<sequence length="321" mass="37873">MVSIVIPTYNQEQYIAYTLESVLKQSYNDIEVIISDDCSNDNTVKIIQTYAAKDDRIKLLTASINNGISINFNKAFDACTGKYVAFLGGDDLMHPDKILKQVSFLENNPDYALCMHDMIMFNEKEGVRFKHSDKYYASTNPLDWCLYTNWFFNKRTIGILPSSCLARADYYLSSRYDSRLKYKHELLFHLGIYCNQPKAKWHFINEILGTYRIHNTNFSSSSENISMIPEDSNVYYAIASYKHPQLTRKIKNAKKYFWFRQLLFDWLPQQNRKQYKHQFRLEAGIFLYFYLLVCKALLRTNLLFKITKPLRLLSFYNNTTK</sequence>
<evidence type="ECO:0000313" key="2">
    <source>
        <dbReference type="EMBL" id="MBK3517679.1"/>
    </source>
</evidence>
<reference evidence="2 3" key="1">
    <citation type="submission" date="2021-01" db="EMBL/GenBank/DDBJ databases">
        <title>Carboxyliciviraga sp.nov., isolated from coastal sediments.</title>
        <authorList>
            <person name="Lu D."/>
            <person name="Zhang T."/>
        </authorList>
    </citation>
    <scope>NUCLEOTIDE SEQUENCE [LARGE SCALE GENOMIC DNA]</scope>
    <source>
        <strain evidence="2 3">N1Y132</strain>
    </source>
</reference>
<keyword evidence="3" id="KW-1185">Reference proteome</keyword>
<accession>A0ABS1HJ35</accession>
<dbReference type="Gene3D" id="3.90.550.10">
    <property type="entry name" value="Spore Coat Polysaccharide Biosynthesis Protein SpsA, Chain A"/>
    <property type="match status" value="1"/>
</dbReference>
<dbReference type="CDD" id="cd00761">
    <property type="entry name" value="Glyco_tranf_GTA_type"/>
    <property type="match status" value="1"/>
</dbReference>
<dbReference type="SUPFAM" id="SSF53448">
    <property type="entry name" value="Nucleotide-diphospho-sugar transferases"/>
    <property type="match status" value="1"/>
</dbReference>
<organism evidence="2 3">
    <name type="scientific">Carboxylicivirga marina</name>
    <dbReference type="NCBI Taxonomy" id="2800988"/>
    <lineage>
        <taxon>Bacteria</taxon>
        <taxon>Pseudomonadati</taxon>
        <taxon>Bacteroidota</taxon>
        <taxon>Bacteroidia</taxon>
        <taxon>Marinilabiliales</taxon>
        <taxon>Marinilabiliaceae</taxon>
        <taxon>Carboxylicivirga</taxon>
    </lineage>
</organism>
<evidence type="ECO:0000259" key="1">
    <source>
        <dbReference type="Pfam" id="PF00535"/>
    </source>
</evidence>
<evidence type="ECO:0000313" key="3">
    <source>
        <dbReference type="Proteomes" id="UP000605676"/>
    </source>
</evidence>